<evidence type="ECO:0000256" key="4">
    <source>
        <dbReference type="ARBA" id="ARBA00022989"/>
    </source>
</evidence>
<dbReference type="PANTHER" id="PTHR30250:SF11">
    <property type="entry name" value="O-ANTIGEN TRANSPORTER-RELATED"/>
    <property type="match status" value="1"/>
</dbReference>
<feature type="transmembrane region" description="Helical" evidence="7">
    <location>
        <begin position="208"/>
        <end position="228"/>
    </location>
</feature>
<dbReference type="InterPro" id="IPR050833">
    <property type="entry name" value="Poly_Biosynth_Transport"/>
</dbReference>
<name>A0A0A8J6N7_ECOLX</name>
<reference evidence="8" key="1">
    <citation type="journal article" date="2014" name="DNA Res.">
        <title>A complete view of the genetic diversity of the Escherichia coli O-antigen biosynthesis gene cluster.</title>
        <authorList>
            <person name="Iguchi A."/>
            <person name="Iyoda S."/>
            <person name="Kikuchi T."/>
            <person name="Ogura Y."/>
            <person name="Katsura K."/>
            <person name="Ohnishi M."/>
            <person name="Hayashi T."/>
            <person name="Thomson N.R."/>
        </authorList>
    </citation>
    <scope>NUCLEOTIDE SEQUENCE</scope>
    <source>
        <strain evidence="8">C8/55</strain>
    </source>
</reference>
<sequence length="425" mass="48894">MIMKYLFIWSLTPKLYELSLNLSIGIALINYLGPVEQGKIGFLINLCTLMSFLTTLGIGPVYSNFVSRSNNERLISNKFKENVTLRFLGYILFLLVSLLFLFFFKRGLIYLSIPFLIGKLFFSFDIYYNLIEGKAGFKNYAISKFISLTCINVFRLYCIYAQLDIYWVAFSFFLTDFLTFFVYFLLFDKFKYFGFKFDYKKSLIIFKINYKLALSTIVVSLFTQLDIVMIGTMLGDKAAGEYYASTRLATPLVFISTIIISTFFSKLSRNWVVNKKEYYELLAFISGSIIFSYSAIVLIIFIFGNDIFFLFFSSEYKASYDLFLIHIVGLIFVLLGPLTGKHLIIKKDYGAELSKTLLAAIVNIALTSIAVLKYENLNLVAVSTLISYMIANFGYFIVKKDWLLIKAILNGVNPLFLVRYAKKIL</sequence>
<feature type="transmembrane region" description="Helical" evidence="7">
    <location>
        <begin position="380"/>
        <end position="398"/>
    </location>
</feature>
<keyword evidence="2" id="KW-1003">Cell membrane</keyword>
<accession>A0A0A8J6N7</accession>
<keyword evidence="4 7" id="KW-1133">Transmembrane helix</keyword>
<feature type="transmembrane region" description="Helical" evidence="7">
    <location>
        <begin position="248"/>
        <end position="267"/>
    </location>
</feature>
<feature type="transmembrane region" description="Helical" evidence="7">
    <location>
        <begin position="356"/>
        <end position="374"/>
    </location>
</feature>
<comment type="subcellular location">
    <subcellularLocation>
        <location evidence="1">Cell membrane</location>
        <topology evidence="1">Multi-pass membrane protein</topology>
    </subcellularLocation>
</comment>
<dbReference type="Pfam" id="PF01943">
    <property type="entry name" value="Polysacc_synt"/>
    <property type="match status" value="1"/>
</dbReference>
<evidence type="ECO:0000256" key="3">
    <source>
        <dbReference type="ARBA" id="ARBA00022692"/>
    </source>
</evidence>
<feature type="transmembrane region" description="Helical" evidence="7">
    <location>
        <begin position="40"/>
        <end position="62"/>
    </location>
</feature>
<dbReference type="EMBL" id="AB812072">
    <property type="protein sequence ID" value="BAQ01906.1"/>
    <property type="molecule type" value="Genomic_DNA"/>
</dbReference>
<dbReference type="PANTHER" id="PTHR30250">
    <property type="entry name" value="PST FAMILY PREDICTED COLANIC ACID TRANSPORTER"/>
    <property type="match status" value="1"/>
</dbReference>
<feature type="transmembrane region" description="Helical" evidence="7">
    <location>
        <begin position="323"/>
        <end position="344"/>
    </location>
</feature>
<evidence type="ECO:0000256" key="2">
    <source>
        <dbReference type="ARBA" id="ARBA00022475"/>
    </source>
</evidence>
<feature type="transmembrane region" description="Helical" evidence="7">
    <location>
        <begin position="109"/>
        <end position="128"/>
    </location>
</feature>
<gene>
    <name evidence="8" type="primary">wzx</name>
</gene>
<evidence type="ECO:0000313" key="8">
    <source>
        <dbReference type="EMBL" id="BAQ01906.1"/>
    </source>
</evidence>
<evidence type="ECO:0000256" key="1">
    <source>
        <dbReference type="ARBA" id="ARBA00004651"/>
    </source>
</evidence>
<dbReference type="AlphaFoldDB" id="A0A0A8J6N7"/>
<proteinExistence type="predicted"/>
<feature type="transmembrane region" description="Helical" evidence="7">
    <location>
        <begin position="15"/>
        <end position="34"/>
    </location>
</feature>
<keyword evidence="3 7" id="KW-0812">Transmembrane</keyword>
<feature type="transmembrane region" description="Helical" evidence="7">
    <location>
        <begin position="279"/>
        <end position="303"/>
    </location>
</feature>
<evidence type="ECO:0000256" key="5">
    <source>
        <dbReference type="ARBA" id="ARBA00023136"/>
    </source>
</evidence>
<protein>
    <recommendedName>
        <fullName evidence="6">Putative O-antigen transporter</fullName>
    </recommendedName>
</protein>
<feature type="transmembrane region" description="Helical" evidence="7">
    <location>
        <begin position="83"/>
        <end position="103"/>
    </location>
</feature>
<evidence type="ECO:0000256" key="7">
    <source>
        <dbReference type="SAM" id="Phobius"/>
    </source>
</evidence>
<dbReference type="InterPro" id="IPR002797">
    <property type="entry name" value="Polysacc_synth"/>
</dbReference>
<keyword evidence="5 7" id="KW-0472">Membrane</keyword>
<feature type="transmembrane region" description="Helical" evidence="7">
    <location>
        <begin position="165"/>
        <end position="187"/>
    </location>
</feature>
<dbReference type="GO" id="GO:0005886">
    <property type="term" value="C:plasma membrane"/>
    <property type="evidence" value="ECO:0007669"/>
    <property type="project" value="UniProtKB-SubCell"/>
</dbReference>
<organism evidence="8">
    <name type="scientific">Escherichia coli</name>
    <dbReference type="NCBI Taxonomy" id="562"/>
    <lineage>
        <taxon>Bacteria</taxon>
        <taxon>Pseudomonadati</taxon>
        <taxon>Pseudomonadota</taxon>
        <taxon>Gammaproteobacteria</taxon>
        <taxon>Enterobacterales</taxon>
        <taxon>Enterobacteriaceae</taxon>
        <taxon>Escherichia</taxon>
    </lineage>
</organism>
<evidence type="ECO:0000256" key="6">
    <source>
        <dbReference type="ARBA" id="ARBA00049738"/>
    </source>
</evidence>